<feature type="transmembrane region" description="Helical" evidence="10">
    <location>
        <begin position="183"/>
        <end position="203"/>
    </location>
</feature>
<evidence type="ECO:0000313" key="12">
    <source>
        <dbReference type="Proteomes" id="UP000468443"/>
    </source>
</evidence>
<evidence type="ECO:0000256" key="3">
    <source>
        <dbReference type="ARBA" id="ARBA00022448"/>
    </source>
</evidence>
<accession>A0A6P0UE39</accession>
<dbReference type="AlphaFoldDB" id="A0A6P0UE39"/>
<evidence type="ECO:0000256" key="2">
    <source>
        <dbReference type="ARBA" id="ARBA00006434"/>
    </source>
</evidence>
<organism evidence="11 12">
    <name type="scientific">Muriicola jejuensis</name>
    <dbReference type="NCBI Taxonomy" id="504488"/>
    <lineage>
        <taxon>Bacteria</taxon>
        <taxon>Pseudomonadati</taxon>
        <taxon>Bacteroidota</taxon>
        <taxon>Flavobacteriia</taxon>
        <taxon>Flavobacteriales</taxon>
        <taxon>Flavobacteriaceae</taxon>
        <taxon>Muriicola</taxon>
    </lineage>
</organism>
<dbReference type="GO" id="GO:0046942">
    <property type="term" value="P:carboxylic acid transport"/>
    <property type="evidence" value="ECO:0007669"/>
    <property type="project" value="UniProtKB-ARBA"/>
</dbReference>
<feature type="transmembrane region" description="Helical" evidence="10">
    <location>
        <begin position="354"/>
        <end position="374"/>
    </location>
</feature>
<feature type="transmembrane region" description="Helical" evidence="10">
    <location>
        <begin position="36"/>
        <end position="58"/>
    </location>
</feature>
<gene>
    <name evidence="11" type="ORF">GWK09_06555</name>
</gene>
<protein>
    <submittedName>
        <fullName evidence="11">Sodium:solute symporter</fullName>
    </submittedName>
</protein>
<feature type="region of interest" description="Disordered" evidence="9">
    <location>
        <begin position="457"/>
        <end position="477"/>
    </location>
</feature>
<dbReference type="GO" id="GO:0022857">
    <property type="term" value="F:transmembrane transporter activity"/>
    <property type="evidence" value="ECO:0007669"/>
    <property type="project" value="InterPro"/>
</dbReference>
<dbReference type="PANTHER" id="PTHR48086:SF7">
    <property type="entry name" value="SODIUM-SOLUTE SYMPORTER-RELATED"/>
    <property type="match status" value="1"/>
</dbReference>
<dbReference type="InterPro" id="IPR001734">
    <property type="entry name" value="Na/solute_symporter"/>
</dbReference>
<evidence type="ECO:0000256" key="4">
    <source>
        <dbReference type="ARBA" id="ARBA00022475"/>
    </source>
</evidence>
<dbReference type="PROSITE" id="PS00456">
    <property type="entry name" value="NA_SOLUT_SYMP_1"/>
    <property type="match status" value="1"/>
</dbReference>
<keyword evidence="3" id="KW-0813">Transport</keyword>
<feature type="transmembrane region" description="Helical" evidence="10">
    <location>
        <begin position="70"/>
        <end position="90"/>
    </location>
</feature>
<feature type="transmembrane region" description="Helical" evidence="10">
    <location>
        <begin position="260"/>
        <end position="285"/>
    </location>
</feature>
<evidence type="ECO:0000256" key="7">
    <source>
        <dbReference type="ARBA" id="ARBA00023136"/>
    </source>
</evidence>
<evidence type="ECO:0000256" key="8">
    <source>
        <dbReference type="RuleBase" id="RU362091"/>
    </source>
</evidence>
<feature type="transmembrane region" description="Helical" evidence="10">
    <location>
        <begin position="435"/>
        <end position="453"/>
    </location>
</feature>
<dbReference type="InterPro" id="IPR018212">
    <property type="entry name" value="Na/solute_symporter_CS"/>
</dbReference>
<proteinExistence type="inferred from homology"/>
<feature type="transmembrane region" description="Helical" evidence="10">
    <location>
        <begin position="312"/>
        <end position="333"/>
    </location>
</feature>
<dbReference type="Pfam" id="PF00474">
    <property type="entry name" value="SSF"/>
    <property type="match status" value="1"/>
</dbReference>
<reference evidence="11 12" key="1">
    <citation type="submission" date="2020-01" db="EMBL/GenBank/DDBJ databases">
        <title>Muriicola jejuensis KCTC 22299.</title>
        <authorList>
            <person name="Wang G."/>
        </authorList>
    </citation>
    <scope>NUCLEOTIDE SEQUENCE [LARGE SCALE GENOMIC DNA]</scope>
    <source>
        <strain evidence="11 12">KCTC 22299</strain>
    </source>
</reference>
<keyword evidence="7 10" id="KW-0472">Membrane</keyword>
<feature type="transmembrane region" description="Helical" evidence="10">
    <location>
        <begin position="118"/>
        <end position="144"/>
    </location>
</feature>
<feature type="transmembrane region" description="Helical" evidence="10">
    <location>
        <begin position="6"/>
        <end position="24"/>
    </location>
</feature>
<dbReference type="CDD" id="cd11474">
    <property type="entry name" value="SLC5sbd_CHT"/>
    <property type="match status" value="1"/>
</dbReference>
<comment type="subcellular location">
    <subcellularLocation>
        <location evidence="1">Membrane</location>
        <topology evidence="1">Multi-pass membrane protein</topology>
    </subcellularLocation>
</comment>
<feature type="transmembrane region" description="Helical" evidence="10">
    <location>
        <begin position="223"/>
        <end position="240"/>
    </location>
</feature>
<feature type="transmembrane region" description="Helical" evidence="10">
    <location>
        <begin position="150"/>
        <end position="171"/>
    </location>
</feature>
<dbReference type="Proteomes" id="UP000468443">
    <property type="component" value="Unassembled WGS sequence"/>
</dbReference>
<dbReference type="GO" id="GO:0005886">
    <property type="term" value="C:plasma membrane"/>
    <property type="evidence" value="ECO:0007669"/>
    <property type="project" value="TreeGrafter"/>
</dbReference>
<keyword evidence="5 10" id="KW-0812">Transmembrane</keyword>
<keyword evidence="12" id="KW-1185">Reference proteome</keyword>
<evidence type="ECO:0000256" key="9">
    <source>
        <dbReference type="SAM" id="MobiDB-lite"/>
    </source>
</evidence>
<comment type="caution">
    <text evidence="11">The sequence shown here is derived from an EMBL/GenBank/DDBJ whole genome shotgun (WGS) entry which is preliminary data.</text>
</comment>
<dbReference type="InterPro" id="IPR050277">
    <property type="entry name" value="Sodium:Solute_Symporter"/>
</dbReference>
<name>A0A6P0UE39_9FLAO</name>
<dbReference type="InterPro" id="IPR038377">
    <property type="entry name" value="Na/Glc_symporter_sf"/>
</dbReference>
<sequence>MITSFIILYLLLTLGVGFWASRRIKTSDDFTLAGKSLSTSFVGVTLFATWFGSSQIMGNPSRFVAEGFTAFFNLVLAPGLCLLVVGIFYARKLYRMNIVTVGDFFKLRYNKSLEVTSSILMVVSYPHWIAAQFVALAYLFNAIIGVPLDYGIFLGAVIVIIYTYIGGMWAVSYTDMIQSIMILLGLIILLTEVLQQAGGIGLFFEERRAEFYDLLPTAGIDSWSEFIALFLAFAVGPIPVQEIYQRVFSARNEKAARNGLFLGAFLMVTIPSIPLLIGLGGAQLYPELMDAGDGQEIIPAMVLMFTSTPVQILFYGAMISAILSTSSGAMLAPATVIGENLIKTYARGISDRRLLLYTRLSVVVVAAFSCYFAFSDIDIVGLVAASLALILVCLFAPFTFGLFWKKASVAGAWAAVITGGFVWFFCYLYETRIDATIYGFVLSCLAMVIGSLVSPDKKHPAWPSDQVKLTRNPPGPE</sequence>
<dbReference type="PANTHER" id="PTHR48086">
    <property type="entry name" value="SODIUM/PROLINE SYMPORTER-RELATED"/>
    <property type="match status" value="1"/>
</dbReference>
<dbReference type="PROSITE" id="PS50283">
    <property type="entry name" value="NA_SOLUT_SYMP_3"/>
    <property type="match status" value="1"/>
</dbReference>
<evidence type="ECO:0000256" key="6">
    <source>
        <dbReference type="ARBA" id="ARBA00022989"/>
    </source>
</evidence>
<keyword evidence="6 10" id="KW-1133">Transmembrane helix</keyword>
<dbReference type="Gene3D" id="1.20.1730.10">
    <property type="entry name" value="Sodium/glucose cotransporter"/>
    <property type="match status" value="1"/>
</dbReference>
<evidence type="ECO:0000256" key="10">
    <source>
        <dbReference type="SAM" id="Phobius"/>
    </source>
</evidence>
<keyword evidence="4" id="KW-1003">Cell membrane</keyword>
<feature type="transmembrane region" description="Helical" evidence="10">
    <location>
        <begin position="380"/>
        <end position="403"/>
    </location>
</feature>
<dbReference type="RefSeq" id="WP_163692188.1">
    <property type="nucleotide sequence ID" value="NZ_FXTW01000001.1"/>
</dbReference>
<evidence type="ECO:0000256" key="1">
    <source>
        <dbReference type="ARBA" id="ARBA00004141"/>
    </source>
</evidence>
<dbReference type="EMBL" id="JAABOP010000001">
    <property type="protein sequence ID" value="NER10169.1"/>
    <property type="molecule type" value="Genomic_DNA"/>
</dbReference>
<evidence type="ECO:0000256" key="5">
    <source>
        <dbReference type="ARBA" id="ARBA00022692"/>
    </source>
</evidence>
<feature type="transmembrane region" description="Helical" evidence="10">
    <location>
        <begin position="410"/>
        <end position="429"/>
    </location>
</feature>
<evidence type="ECO:0000313" key="11">
    <source>
        <dbReference type="EMBL" id="NER10169.1"/>
    </source>
</evidence>
<comment type="similarity">
    <text evidence="2 8">Belongs to the sodium:solute symporter (SSF) (TC 2.A.21) family.</text>
</comment>